<keyword evidence="2" id="KW-0812">Transmembrane</keyword>
<feature type="transmembrane region" description="Helical" evidence="2">
    <location>
        <begin position="248"/>
        <end position="273"/>
    </location>
</feature>
<evidence type="ECO:0000256" key="1">
    <source>
        <dbReference type="SAM" id="Coils"/>
    </source>
</evidence>
<evidence type="ECO:0000313" key="4">
    <source>
        <dbReference type="EMBL" id="WEL19572.1"/>
    </source>
</evidence>
<evidence type="ECO:0000313" key="5">
    <source>
        <dbReference type="Proteomes" id="UP001218034"/>
    </source>
</evidence>
<evidence type="ECO:0000256" key="2">
    <source>
        <dbReference type="SAM" id="Phobius"/>
    </source>
</evidence>
<keyword evidence="5" id="KW-1185">Reference proteome</keyword>
<dbReference type="Pfam" id="PF14257">
    <property type="entry name" value="DUF4349"/>
    <property type="match status" value="1"/>
</dbReference>
<accession>A0ABY8CEF1</accession>
<feature type="coiled-coil region" evidence="1">
    <location>
        <begin position="145"/>
        <end position="216"/>
    </location>
</feature>
<proteinExistence type="predicted"/>
<evidence type="ECO:0000259" key="3">
    <source>
        <dbReference type="Pfam" id="PF14257"/>
    </source>
</evidence>
<reference evidence="4 5" key="1">
    <citation type="submission" date="2022-09" db="EMBL/GenBank/DDBJ databases">
        <title>Xylan utilization by haloarchaea-nanohaloarchaea associations.</title>
        <authorList>
            <person name="Yakimov M."/>
        </authorList>
    </citation>
    <scope>NUCLEOTIDE SEQUENCE [LARGE SCALE GENOMIC DNA]</scope>
    <source>
        <strain evidence="4 5">SVXNc</strain>
    </source>
</reference>
<dbReference type="SUPFAM" id="SSF57997">
    <property type="entry name" value="Tropomyosin"/>
    <property type="match status" value="1"/>
</dbReference>
<dbReference type="InterPro" id="IPR025645">
    <property type="entry name" value="DUF4349"/>
</dbReference>
<dbReference type="GeneID" id="90589991"/>
<protein>
    <submittedName>
        <fullName evidence="4">DUF4349 family protein</fullName>
    </submittedName>
</protein>
<name>A0ABY8CEF1_9ARCH</name>
<dbReference type="RefSeq" id="WP_347721412.1">
    <property type="nucleotide sequence ID" value="NZ_CP104395.1"/>
</dbReference>
<keyword evidence="2" id="KW-1133">Transmembrane helix</keyword>
<sequence>MLDKAKSFGKENSTVLLAAAAVLIVAVGGLSTHFMGTNGNMAYQGQQLAAGTPNALTMDARESVTAASTAERKRIETYSLDFEAVNIRSAVDDSIGIAEQFGGYSTGENFYNNENGANSASVTLRVPSENVSEFMDELDAKNWKLESKNRNVNDVTERYTELELELENKRQELEKLEELMEDANRTEDLIKIQERMGELRSRIQYLETQLEDIDRRVDYTRISLQFEEPEPITSEFELRNSFTDAYRAIFTTISWTIVGIGYLLPFAVLYGVYRAFKRVRRE</sequence>
<dbReference type="Proteomes" id="UP001218034">
    <property type="component" value="Chromosome"/>
</dbReference>
<feature type="domain" description="DUF4349" evidence="3">
    <location>
        <begin position="72"/>
        <end position="272"/>
    </location>
</feature>
<gene>
    <name evidence="4" type="ORF">SVXNc_0554</name>
</gene>
<keyword evidence="2" id="KW-0472">Membrane</keyword>
<keyword evidence="1" id="KW-0175">Coiled coil</keyword>
<dbReference type="EMBL" id="CP104395">
    <property type="protein sequence ID" value="WEL19572.1"/>
    <property type="molecule type" value="Genomic_DNA"/>
</dbReference>
<organism evidence="4 5">
    <name type="scientific">Candidatus Nanohalococcus occultus</name>
    <dbReference type="NCBI Taxonomy" id="2978047"/>
    <lineage>
        <taxon>Archaea</taxon>
        <taxon>Candidatus Nanohalarchaeota</taxon>
        <taxon>Candidatus Nanohalarchaeota incertae sedis</taxon>
        <taxon>Candidatus Nanohalococcus</taxon>
    </lineage>
</organism>